<name>A0A2S9IJI7_9HYPH</name>
<evidence type="ECO:0000313" key="2">
    <source>
        <dbReference type="EMBL" id="PRD40678.1"/>
    </source>
</evidence>
<dbReference type="Gene3D" id="3.90.1530.10">
    <property type="entry name" value="Conserved hypothetical protein from pyrococcus furiosus pfu- 392566-001, ParB domain"/>
    <property type="match status" value="1"/>
</dbReference>
<proteinExistence type="predicted"/>
<comment type="caution">
    <text evidence="2">The sequence shown here is derived from an EMBL/GenBank/DDBJ whole genome shotgun (WGS) entry which is preliminary data.</text>
</comment>
<dbReference type="SMART" id="SM00470">
    <property type="entry name" value="ParB"/>
    <property type="match status" value="1"/>
</dbReference>
<protein>
    <recommendedName>
        <fullName evidence="1">ParB-like N-terminal domain-containing protein</fullName>
    </recommendedName>
</protein>
<keyword evidence="3" id="KW-1185">Reference proteome</keyword>
<reference evidence="2 3" key="1">
    <citation type="submission" date="2018-02" db="EMBL/GenBank/DDBJ databases">
        <title>The draft genome of Phyllobacterium sp. 1N-3.</title>
        <authorList>
            <person name="Liu L."/>
            <person name="Li L."/>
            <person name="Zhang X."/>
            <person name="Wang T."/>
            <person name="Liang L."/>
        </authorList>
    </citation>
    <scope>NUCLEOTIDE SEQUENCE [LARGE SCALE GENOMIC DNA]</scope>
    <source>
        <strain evidence="2 3">1N-3</strain>
    </source>
</reference>
<dbReference type="AlphaFoldDB" id="A0A2S9IJI7"/>
<dbReference type="SUPFAM" id="SSF110849">
    <property type="entry name" value="ParB/Sulfiredoxin"/>
    <property type="match status" value="1"/>
</dbReference>
<evidence type="ECO:0000259" key="1">
    <source>
        <dbReference type="SMART" id="SM00470"/>
    </source>
</evidence>
<dbReference type="Proteomes" id="UP000239434">
    <property type="component" value="Unassembled WGS sequence"/>
</dbReference>
<gene>
    <name evidence="2" type="ORF">C5748_25780</name>
</gene>
<organism evidence="2 3">
    <name type="scientific">Phyllobacterium phragmitis</name>
    <dbReference type="NCBI Taxonomy" id="2670329"/>
    <lineage>
        <taxon>Bacteria</taxon>
        <taxon>Pseudomonadati</taxon>
        <taxon>Pseudomonadota</taxon>
        <taxon>Alphaproteobacteria</taxon>
        <taxon>Hyphomicrobiales</taxon>
        <taxon>Phyllobacteriaceae</taxon>
        <taxon>Phyllobacterium</taxon>
    </lineage>
</organism>
<dbReference type="RefSeq" id="WP_105745705.1">
    <property type="nucleotide sequence ID" value="NZ_PVBR01000035.1"/>
</dbReference>
<evidence type="ECO:0000313" key="3">
    <source>
        <dbReference type="Proteomes" id="UP000239434"/>
    </source>
</evidence>
<accession>A0A2S9IJI7</accession>
<dbReference type="EMBL" id="PVBR01000035">
    <property type="protein sequence ID" value="PRD40678.1"/>
    <property type="molecule type" value="Genomic_DNA"/>
</dbReference>
<dbReference type="InterPro" id="IPR003115">
    <property type="entry name" value="ParB_N"/>
</dbReference>
<feature type="domain" description="ParB-like N-terminal" evidence="1">
    <location>
        <begin position="19"/>
        <end position="111"/>
    </location>
</feature>
<sequence>MTDYDNCELPDPGDMPVLDWIAPELIEADPLYQRPLDLARVEAILKSFSWQSFGALVIVPQESGKYHATDGQHRLEAAKRHPKVTHVPAVIVRADDVHSEASIFVEINKNRKNVSALELFFAGLAAEDEDALTIQQVCQRAGVRIPKYASAGFKPGDCVAISAIQAVIGRRGAMRARQILEVLGKADLAPISANHIKATEALLLDDEFGVEGEDLTATIITMGSAAEAEAKRFAATHGCPAWKGLASTWFQRCRKRRKAA</sequence>
<dbReference type="InterPro" id="IPR036086">
    <property type="entry name" value="ParB/Sulfiredoxin_sf"/>
</dbReference>